<dbReference type="InterPro" id="IPR050206">
    <property type="entry name" value="FtsK/SpoIIIE/SftA"/>
</dbReference>
<evidence type="ECO:0000313" key="10">
    <source>
        <dbReference type="Proteomes" id="UP000677913"/>
    </source>
</evidence>
<keyword evidence="1" id="KW-0597">Phosphoprotein</keyword>
<feature type="region of interest" description="Disordered" evidence="6">
    <location>
        <begin position="352"/>
        <end position="375"/>
    </location>
</feature>
<evidence type="ECO:0000256" key="3">
    <source>
        <dbReference type="ARBA" id="ARBA00022840"/>
    </source>
</evidence>
<feature type="binding site" evidence="4">
    <location>
        <begin position="699"/>
        <end position="706"/>
    </location>
    <ligand>
        <name>ATP</name>
        <dbReference type="ChEBI" id="CHEBI:30616"/>
    </ligand>
</feature>
<dbReference type="Gene3D" id="3.40.50.300">
    <property type="entry name" value="P-loop containing nucleotide triphosphate hydrolases"/>
    <property type="match status" value="4"/>
</dbReference>
<dbReference type="InterPro" id="IPR027417">
    <property type="entry name" value="P-loop_NTPase"/>
</dbReference>
<dbReference type="EMBL" id="JAGSXH010000058">
    <property type="protein sequence ID" value="MBS2964727.1"/>
    <property type="molecule type" value="Genomic_DNA"/>
</dbReference>
<keyword evidence="3 4" id="KW-0067">ATP-binding</keyword>
<dbReference type="SUPFAM" id="SSF52540">
    <property type="entry name" value="P-loop containing nucleoside triphosphate hydrolases"/>
    <property type="match status" value="2"/>
</dbReference>
<proteinExistence type="predicted"/>
<feature type="domain" description="FHA" evidence="7">
    <location>
        <begin position="120"/>
        <end position="168"/>
    </location>
</feature>
<dbReference type="Gene3D" id="2.60.200.20">
    <property type="match status" value="1"/>
</dbReference>
<keyword evidence="5" id="KW-0175">Coiled coil</keyword>
<evidence type="ECO:0000256" key="2">
    <source>
        <dbReference type="ARBA" id="ARBA00022741"/>
    </source>
</evidence>
<dbReference type="InterPro" id="IPR002543">
    <property type="entry name" value="FtsK_dom"/>
</dbReference>
<gene>
    <name evidence="9" type="ORF">KGA66_16840</name>
</gene>
<evidence type="ECO:0000256" key="4">
    <source>
        <dbReference type="PROSITE-ProRule" id="PRU00289"/>
    </source>
</evidence>
<dbReference type="Pfam" id="PF00498">
    <property type="entry name" value="FHA"/>
    <property type="match status" value="1"/>
</dbReference>
<evidence type="ECO:0000259" key="7">
    <source>
        <dbReference type="PROSITE" id="PS50006"/>
    </source>
</evidence>
<dbReference type="PROSITE" id="PS50901">
    <property type="entry name" value="FTSK"/>
    <property type="match status" value="2"/>
</dbReference>
<evidence type="ECO:0000256" key="5">
    <source>
        <dbReference type="SAM" id="Coils"/>
    </source>
</evidence>
<evidence type="ECO:0000313" key="9">
    <source>
        <dbReference type="EMBL" id="MBS2964727.1"/>
    </source>
</evidence>
<feature type="compositionally biased region" description="Low complexity" evidence="6">
    <location>
        <begin position="497"/>
        <end position="515"/>
    </location>
</feature>
<dbReference type="CDD" id="cd01127">
    <property type="entry name" value="TrwB_TraG_TraD_VirD4"/>
    <property type="match status" value="1"/>
</dbReference>
<accession>A0A8J7WRL2</accession>
<evidence type="ECO:0000259" key="8">
    <source>
        <dbReference type="PROSITE" id="PS50901"/>
    </source>
</evidence>
<keyword evidence="10" id="KW-1185">Reference proteome</keyword>
<dbReference type="InterPro" id="IPR003593">
    <property type="entry name" value="AAA+_ATPase"/>
</dbReference>
<reference evidence="9" key="1">
    <citation type="submission" date="2021-04" db="EMBL/GenBank/DDBJ databases">
        <title>Genome based classification of Actinospica acidithermotolerans sp. nov., an actinobacterium isolated from an Indonesian hot spring.</title>
        <authorList>
            <person name="Kusuma A.B."/>
            <person name="Putra K.E."/>
            <person name="Nafisah S."/>
            <person name="Loh J."/>
            <person name="Nouioui I."/>
            <person name="Goodfellow M."/>
        </authorList>
    </citation>
    <scope>NUCLEOTIDE SEQUENCE</scope>
    <source>
        <strain evidence="9">DSM 45618</strain>
    </source>
</reference>
<dbReference type="InterPro" id="IPR008984">
    <property type="entry name" value="SMAD_FHA_dom_sf"/>
</dbReference>
<dbReference type="SMART" id="SM00382">
    <property type="entry name" value="AAA"/>
    <property type="match status" value="3"/>
</dbReference>
<feature type="domain" description="FtsK" evidence="8">
    <location>
        <begin position="680"/>
        <end position="869"/>
    </location>
</feature>
<dbReference type="PROSITE" id="PS50006">
    <property type="entry name" value="FHA_DOMAIN"/>
    <property type="match status" value="1"/>
</dbReference>
<feature type="region of interest" description="Disordered" evidence="6">
    <location>
        <begin position="216"/>
        <end position="238"/>
    </location>
</feature>
<name>A0A8J7WRL2_9ACTN</name>
<dbReference type="GO" id="GO:0003677">
    <property type="term" value="F:DNA binding"/>
    <property type="evidence" value="ECO:0007669"/>
    <property type="project" value="InterPro"/>
</dbReference>
<sequence length="1497" mass="157812">MKLKLTLQRRDGEQVDLLATLDADARIGELAEFLQRADPKAPAVLPDATLRPAGAAQHAAAPAIDPAAKVGRSILRSGMAVAVTSASGTLVQPSPESGATLVVTGGIEAGRRITLRLGDNLVGRGPDCQVRLADPQISRRHALITVGTSVEIHDQASANGVQIGQRDVTRAILRSGDRVELGDTELMLTIGAAPSAAAAGGSAATGAAFIRPPRLEPRFPGEQLAAPTAPGPRERTRPPLIPMVAPLFMGGMMYAVSGRSSNALVFAALSPLMSVGYAAESFMSGNRRHKRDIERFESELAEFAARAEDAARREFQARVQEHPTLADCRDAIAHTGELLWARRPGEPGFGELRLGTGRRPSRSQITLPPGPPSEHRAKLEEQAARFTHVDGVPVVANPADDGALGLAGPREAMLEAARALVIEATALHSPAELCLAAVASSVSMPDWDWLKWLPHTSSAHSPLGGIRLAATGPEAMGLVSELEAVLAERRAAEPSHRAAGSARSLASAQPSAASPGRGPAILVLVENDAPVERSRLVELAERGGPLGVHVLWLASDRALLPAACRVVVTYTQDPRHATAAFLRAGQSVEPLAVEGVSRREALDLARALAPLVDAGARVEDEGDLPGSVPLLSIYEDLLSPQAEAVLGRWSANQSIVTGPRAPEKPARHAGGLRAFIGRTATGVHSLDLRADGPHALVGGTTGAGKSELLQSWILALAANYSPQRVTFLLVDYKGGSAFGGLSTLPHAIGLVTDLDQHLVRRALISLGAELRYRERLFAKYRAKDLIELEKLGVAEAPPSLVIVVDEFAALVKELPEFVDGMIDVAQRGRSLGVHLILATQRPGGVITPNLRANTNLRVALRVADEADSLDVLGVKDAAYFDPGYPGRAVSKTGPGRLIPFQTAYAGGWTSEQPPPAQIQVEELRFGGGSPWRTETTQAPANQGPTDLARLVEAIRAASAQAVLPAPRLPWRAPLQAVYDLVTLLDPAAPGAAPALVFGVRDDPENQAQPTVAFEPDVHGNLAVYGASGSGKSTLLRALAIAAGFPAHAGPCQVYALDFGTRALAMLEELPHVGAVIPGEDDERVERLVGTLTELVSRRKQAYAAVDCGTVTDYRARTGCWEEPRVLLLIDNFLPLRQAYDGIPGRAHVFNQLAAIAAEGRPVGVHVVLSADRANSVPAGLASTMQQRVVLRMTEDSGYSGLGVPANILKQTSPPGRGLIGRAEIQAAILGTAPALGDQAANIRVLAQEMIEEGVPAAPGVARLDELIPLAQLPSEREGRPVFARGLRDLEPVAFAPRGTLLIAGPAGSGRRTALRTVAAALHRWKPGTRLFYLGASEAETYSLPLWESRAGDPQEAEKLLKEFATAVAARDPQRRVALFVDELVPFLTLDQTRTGLEQLVPACLMGHGLLVVQSETAALQNVPISASSLMSKLKSGPAGLLLTPDASDPQVFPGLNTSKLDRDDFPPGRALFLNSGKSAVVQVALADDASGLMRAIA</sequence>
<comment type="caution">
    <text evidence="9">The sequence shown here is derived from an EMBL/GenBank/DDBJ whole genome shotgun (WGS) entry which is preliminary data.</text>
</comment>
<dbReference type="Pfam" id="PF01580">
    <property type="entry name" value="FtsK_SpoIIIE"/>
    <property type="match status" value="2"/>
</dbReference>
<evidence type="ECO:0000256" key="6">
    <source>
        <dbReference type="SAM" id="MobiDB-lite"/>
    </source>
</evidence>
<feature type="binding site" evidence="4">
    <location>
        <begin position="1025"/>
        <end position="1032"/>
    </location>
    <ligand>
        <name>ATP</name>
        <dbReference type="ChEBI" id="CHEBI:30616"/>
    </ligand>
</feature>
<feature type="coiled-coil region" evidence="5">
    <location>
        <begin position="286"/>
        <end position="313"/>
    </location>
</feature>
<evidence type="ECO:0000256" key="1">
    <source>
        <dbReference type="ARBA" id="ARBA00022553"/>
    </source>
</evidence>
<dbReference type="PANTHER" id="PTHR22683:SF1">
    <property type="entry name" value="TYPE VII SECRETION SYSTEM PROTEIN ESSC"/>
    <property type="match status" value="1"/>
</dbReference>
<feature type="domain" description="FtsK" evidence="8">
    <location>
        <begin position="1007"/>
        <end position="1199"/>
    </location>
</feature>
<dbReference type="SUPFAM" id="SSF49879">
    <property type="entry name" value="SMAD/FHA domain"/>
    <property type="match status" value="1"/>
</dbReference>
<dbReference type="InterPro" id="IPR000253">
    <property type="entry name" value="FHA_dom"/>
</dbReference>
<keyword evidence="2 4" id="KW-0547">Nucleotide-binding</keyword>
<protein>
    <submittedName>
        <fullName evidence="9">FHA domain-containing protein</fullName>
    </submittedName>
</protein>
<feature type="region of interest" description="Disordered" evidence="6">
    <location>
        <begin position="496"/>
        <end position="515"/>
    </location>
</feature>
<dbReference type="CDD" id="cd00060">
    <property type="entry name" value="FHA"/>
    <property type="match status" value="1"/>
</dbReference>
<dbReference type="SMART" id="SM00240">
    <property type="entry name" value="FHA"/>
    <property type="match status" value="1"/>
</dbReference>
<dbReference type="PANTHER" id="PTHR22683">
    <property type="entry name" value="SPORULATION PROTEIN RELATED"/>
    <property type="match status" value="1"/>
</dbReference>
<dbReference type="RefSeq" id="WP_211469089.1">
    <property type="nucleotide sequence ID" value="NZ_JAGSXH010000058.1"/>
</dbReference>
<dbReference type="Proteomes" id="UP000677913">
    <property type="component" value="Unassembled WGS sequence"/>
</dbReference>
<organism evidence="9 10">
    <name type="scientific">Actinocrinis puniceicyclus</name>
    <dbReference type="NCBI Taxonomy" id="977794"/>
    <lineage>
        <taxon>Bacteria</taxon>
        <taxon>Bacillati</taxon>
        <taxon>Actinomycetota</taxon>
        <taxon>Actinomycetes</taxon>
        <taxon>Catenulisporales</taxon>
        <taxon>Actinospicaceae</taxon>
        <taxon>Actinocrinis</taxon>
    </lineage>
</organism>
<dbReference type="GO" id="GO:0005524">
    <property type="term" value="F:ATP binding"/>
    <property type="evidence" value="ECO:0007669"/>
    <property type="project" value="UniProtKB-UniRule"/>
</dbReference>